<keyword evidence="3" id="KW-1185">Reference proteome</keyword>
<organism evidence="2 3">
    <name type="scientific">Niveibacterium umoris</name>
    <dbReference type="NCBI Taxonomy" id="1193620"/>
    <lineage>
        <taxon>Bacteria</taxon>
        <taxon>Pseudomonadati</taxon>
        <taxon>Pseudomonadota</taxon>
        <taxon>Betaproteobacteria</taxon>
        <taxon>Rhodocyclales</taxon>
        <taxon>Rhodocyclaceae</taxon>
        <taxon>Niveibacterium</taxon>
    </lineage>
</organism>
<proteinExistence type="predicted"/>
<evidence type="ECO:0000313" key="3">
    <source>
        <dbReference type="Proteomes" id="UP000561045"/>
    </source>
</evidence>
<dbReference type="Proteomes" id="UP000561045">
    <property type="component" value="Unassembled WGS sequence"/>
</dbReference>
<evidence type="ECO:0000256" key="1">
    <source>
        <dbReference type="SAM" id="MobiDB-lite"/>
    </source>
</evidence>
<dbReference type="RefSeq" id="WP_183638083.1">
    <property type="nucleotide sequence ID" value="NZ_BAABLE010000024.1"/>
</dbReference>
<accession>A0A840BTF9</accession>
<evidence type="ECO:0000313" key="2">
    <source>
        <dbReference type="EMBL" id="MBB4014808.1"/>
    </source>
</evidence>
<name>A0A840BTF9_9RHOO</name>
<protein>
    <submittedName>
        <fullName evidence="2">Uncharacterized protein</fullName>
    </submittedName>
</protein>
<reference evidence="2 3" key="1">
    <citation type="submission" date="2020-08" db="EMBL/GenBank/DDBJ databases">
        <title>Genomic Encyclopedia of Type Strains, Phase IV (KMG-IV): sequencing the most valuable type-strain genomes for metagenomic binning, comparative biology and taxonomic classification.</title>
        <authorList>
            <person name="Goeker M."/>
        </authorList>
    </citation>
    <scope>NUCLEOTIDE SEQUENCE [LARGE SCALE GENOMIC DNA]</scope>
    <source>
        <strain evidence="2 3">DSM 106739</strain>
    </source>
</reference>
<feature type="region of interest" description="Disordered" evidence="1">
    <location>
        <begin position="32"/>
        <end position="55"/>
    </location>
</feature>
<dbReference type="AlphaFoldDB" id="A0A840BTF9"/>
<comment type="caution">
    <text evidence="2">The sequence shown here is derived from an EMBL/GenBank/DDBJ whole genome shotgun (WGS) entry which is preliminary data.</text>
</comment>
<sequence>MRLILILIVLVIVGWLAATNLKSQSSAVGSAARQAGVDVPQSATPREQVQAVGKAVEKMQADEAAQRQQQLDQAAGDAK</sequence>
<gene>
    <name evidence="2" type="ORF">GGR36_004165</name>
</gene>
<dbReference type="EMBL" id="JACIET010000004">
    <property type="protein sequence ID" value="MBB4014808.1"/>
    <property type="molecule type" value="Genomic_DNA"/>
</dbReference>